<dbReference type="Proteomes" id="UP000251634">
    <property type="component" value="Unassembled WGS sequence"/>
</dbReference>
<dbReference type="GO" id="GO:0006281">
    <property type="term" value="P:DNA repair"/>
    <property type="evidence" value="ECO:0007669"/>
    <property type="project" value="TreeGrafter"/>
</dbReference>
<evidence type="ECO:0000313" key="3">
    <source>
        <dbReference type="Proteomes" id="UP000250583"/>
    </source>
</evidence>
<evidence type="ECO:0000313" key="4">
    <source>
        <dbReference type="Proteomes" id="UP000251634"/>
    </source>
</evidence>
<organism evidence="2 3">
    <name type="scientific">Faecalibacterium prausnitzii</name>
    <dbReference type="NCBI Taxonomy" id="853"/>
    <lineage>
        <taxon>Bacteria</taxon>
        <taxon>Bacillati</taxon>
        <taxon>Bacillota</taxon>
        <taxon>Clostridia</taxon>
        <taxon>Eubacteriales</taxon>
        <taxon>Oscillospiraceae</taxon>
        <taxon>Faecalibacterium</taxon>
    </lineage>
</organism>
<dbReference type="EMBL" id="PRLE01000002">
    <property type="protein sequence ID" value="RAW60305.1"/>
    <property type="molecule type" value="Genomic_DNA"/>
</dbReference>
<dbReference type="InterPro" id="IPR023198">
    <property type="entry name" value="PGP-like_dom2"/>
</dbReference>
<dbReference type="SUPFAM" id="SSF56784">
    <property type="entry name" value="HAD-like"/>
    <property type="match status" value="1"/>
</dbReference>
<dbReference type="EMBL" id="PRKZ01000003">
    <property type="protein sequence ID" value="RAW50461.1"/>
    <property type="molecule type" value="Genomic_DNA"/>
</dbReference>
<protein>
    <submittedName>
        <fullName evidence="2">HAD family hydrolase</fullName>
    </submittedName>
</protein>
<dbReference type="Proteomes" id="UP000250583">
    <property type="component" value="Unassembled WGS sequence"/>
</dbReference>
<dbReference type="InterPro" id="IPR023214">
    <property type="entry name" value="HAD_sf"/>
</dbReference>
<keyword evidence="2" id="KW-0378">Hydrolase</keyword>
<gene>
    <name evidence="2" type="ORF">C4N22_05255</name>
    <name evidence="1" type="ORF">C4N25_05530</name>
</gene>
<dbReference type="AlphaFoldDB" id="A0A329UFG7"/>
<sequence>MQPNGIIFWDWNGTLLDDVDFTHGCLNWMLETHGYPQRYDLAEYREIFGFPIEEYYLRAGFDFARHPYPELAARFMEHYNAGVERHCPAMANAAATLAELQRRGWQQAVLSASRRDYLIEQVRARGLEDYFTELLGLQDIYGVSKVQVGKDWLRNSGVDPAACVMVGDTTHDAEVAAAMGTKCVLCTSGHQSRARLEAVCAHVIDDISQLPGVLETL</sequence>
<evidence type="ECO:0000313" key="2">
    <source>
        <dbReference type="EMBL" id="RAW60305.1"/>
    </source>
</evidence>
<dbReference type="InterPro" id="IPR036412">
    <property type="entry name" value="HAD-like_sf"/>
</dbReference>
<dbReference type="SFLD" id="SFLDG01129">
    <property type="entry name" value="C1.5:_HAD__Beta-PGM__Phosphata"/>
    <property type="match status" value="1"/>
</dbReference>
<comment type="caution">
    <text evidence="2">The sequence shown here is derived from an EMBL/GenBank/DDBJ whole genome shotgun (WGS) entry which is preliminary data.</text>
</comment>
<dbReference type="InterPro" id="IPR050155">
    <property type="entry name" value="HAD-like_hydrolase_sf"/>
</dbReference>
<dbReference type="PANTHER" id="PTHR43434:SF1">
    <property type="entry name" value="PHOSPHOGLYCOLATE PHOSPHATASE"/>
    <property type="match status" value="1"/>
</dbReference>
<accession>A0A329UFG7</accession>
<dbReference type="Pfam" id="PF13419">
    <property type="entry name" value="HAD_2"/>
    <property type="match status" value="1"/>
</dbReference>
<dbReference type="GO" id="GO:0008967">
    <property type="term" value="F:phosphoglycolate phosphatase activity"/>
    <property type="evidence" value="ECO:0007669"/>
    <property type="project" value="TreeGrafter"/>
</dbReference>
<reference evidence="3 4" key="1">
    <citation type="submission" date="2018-02" db="EMBL/GenBank/DDBJ databases">
        <title>Complete genome sequencing of Faecalibacterium prausnitzii strains isolated from the human gut.</title>
        <authorList>
            <person name="Fitzgerald B.C."/>
            <person name="Shkoporov A.N."/>
            <person name="Ross P.R."/>
            <person name="Hill C."/>
        </authorList>
    </citation>
    <scope>NUCLEOTIDE SEQUENCE [LARGE SCALE GENOMIC DNA]</scope>
    <source>
        <strain evidence="2 3">APC923/61-1</strain>
        <strain evidence="1 4">APC942/8-14-2</strain>
    </source>
</reference>
<name>A0A329UFG7_9FIRM</name>
<dbReference type="GO" id="GO:0005829">
    <property type="term" value="C:cytosol"/>
    <property type="evidence" value="ECO:0007669"/>
    <property type="project" value="TreeGrafter"/>
</dbReference>
<dbReference type="SFLD" id="SFLDS00003">
    <property type="entry name" value="Haloacid_Dehalogenase"/>
    <property type="match status" value="1"/>
</dbReference>
<dbReference type="Gene3D" id="1.10.150.240">
    <property type="entry name" value="Putative phosphatase, domain 2"/>
    <property type="match status" value="1"/>
</dbReference>
<dbReference type="OrthoDB" id="9794086at2"/>
<dbReference type="InterPro" id="IPR041492">
    <property type="entry name" value="HAD_2"/>
</dbReference>
<dbReference type="PANTHER" id="PTHR43434">
    <property type="entry name" value="PHOSPHOGLYCOLATE PHOSPHATASE"/>
    <property type="match status" value="1"/>
</dbReference>
<evidence type="ECO:0000313" key="1">
    <source>
        <dbReference type="EMBL" id="RAW50461.1"/>
    </source>
</evidence>
<dbReference type="RefSeq" id="WP_112115286.1">
    <property type="nucleotide sequence ID" value="NZ_PRKZ01000003.1"/>
</dbReference>
<proteinExistence type="predicted"/>
<dbReference type="Gene3D" id="3.40.50.1000">
    <property type="entry name" value="HAD superfamily/HAD-like"/>
    <property type="match status" value="1"/>
</dbReference>